<protein>
    <submittedName>
        <fullName evidence="2">Uncharacterized protein</fullName>
    </submittedName>
</protein>
<feature type="region of interest" description="Disordered" evidence="1">
    <location>
        <begin position="156"/>
        <end position="232"/>
    </location>
</feature>
<keyword evidence="3" id="KW-1185">Reference proteome</keyword>
<feature type="region of interest" description="Disordered" evidence="1">
    <location>
        <begin position="101"/>
        <end position="133"/>
    </location>
</feature>
<evidence type="ECO:0000313" key="3">
    <source>
        <dbReference type="Proteomes" id="UP001147782"/>
    </source>
</evidence>
<gene>
    <name evidence="2" type="ORF">N7496_006545</name>
</gene>
<name>A0A9W9S6D2_9EURO</name>
<dbReference type="Proteomes" id="UP001147782">
    <property type="component" value="Unassembled WGS sequence"/>
</dbReference>
<reference evidence="2" key="2">
    <citation type="journal article" date="2023" name="IMA Fungus">
        <title>Comparative genomic study of the Penicillium genus elucidates a diverse pangenome and 15 lateral gene transfer events.</title>
        <authorList>
            <person name="Petersen C."/>
            <person name="Sorensen T."/>
            <person name="Nielsen M.R."/>
            <person name="Sondergaard T.E."/>
            <person name="Sorensen J.L."/>
            <person name="Fitzpatrick D.A."/>
            <person name="Frisvad J.C."/>
            <person name="Nielsen K.L."/>
        </authorList>
    </citation>
    <scope>NUCLEOTIDE SEQUENCE</scope>
    <source>
        <strain evidence="2">IBT 29864</strain>
    </source>
</reference>
<accession>A0A9W9S6D2</accession>
<sequence>MRNIRLLTYQHDHGRLYLANSPGLPVAEDSVLLGFGSFNPADMNFDLMAAVTRTLTGQDPTFQDFTFLWSWDNQQLGHHYVLVESTPSTIEAHSNDDIWGTTKQASWDSNTNTEAKAEEPTPETPVSLPSDFWYSPDSNPHPDFWYAPEETEDLWNTPVSESCGHQSSAGSASTSTNSHSQTHDRKSHSAPKHDDKKGEKTKRVRFRVYELPESEENNYRHDRSSRSGRVDFQGVREVRDHYHYR</sequence>
<proteinExistence type="predicted"/>
<feature type="compositionally biased region" description="Basic and acidic residues" evidence="1">
    <location>
        <begin position="217"/>
        <end position="232"/>
    </location>
</feature>
<reference evidence="2" key="1">
    <citation type="submission" date="2022-11" db="EMBL/GenBank/DDBJ databases">
        <authorList>
            <person name="Petersen C."/>
        </authorList>
    </citation>
    <scope>NUCLEOTIDE SEQUENCE</scope>
    <source>
        <strain evidence="2">IBT 29864</strain>
    </source>
</reference>
<comment type="caution">
    <text evidence="2">The sequence shown here is derived from an EMBL/GenBank/DDBJ whole genome shotgun (WGS) entry which is preliminary data.</text>
</comment>
<dbReference type="GeneID" id="81438653"/>
<dbReference type="RefSeq" id="XP_056554887.1">
    <property type="nucleotide sequence ID" value="XM_056699474.1"/>
</dbReference>
<evidence type="ECO:0000256" key="1">
    <source>
        <dbReference type="SAM" id="MobiDB-lite"/>
    </source>
</evidence>
<dbReference type="AlphaFoldDB" id="A0A9W9S6D2"/>
<feature type="compositionally biased region" description="Low complexity" evidence="1">
    <location>
        <begin position="164"/>
        <end position="180"/>
    </location>
</feature>
<dbReference type="EMBL" id="JAPZBS010000005">
    <property type="protein sequence ID" value="KAJ5370453.1"/>
    <property type="molecule type" value="Genomic_DNA"/>
</dbReference>
<organism evidence="2 3">
    <name type="scientific">Penicillium cataractarum</name>
    <dbReference type="NCBI Taxonomy" id="2100454"/>
    <lineage>
        <taxon>Eukaryota</taxon>
        <taxon>Fungi</taxon>
        <taxon>Dikarya</taxon>
        <taxon>Ascomycota</taxon>
        <taxon>Pezizomycotina</taxon>
        <taxon>Eurotiomycetes</taxon>
        <taxon>Eurotiomycetidae</taxon>
        <taxon>Eurotiales</taxon>
        <taxon>Aspergillaceae</taxon>
        <taxon>Penicillium</taxon>
    </lineage>
</organism>
<evidence type="ECO:0000313" key="2">
    <source>
        <dbReference type="EMBL" id="KAJ5370453.1"/>
    </source>
</evidence>